<dbReference type="OrthoDB" id="7870889at2"/>
<proteinExistence type="predicted"/>
<evidence type="ECO:0000313" key="4">
    <source>
        <dbReference type="Proteomes" id="UP000256941"/>
    </source>
</evidence>
<evidence type="ECO:0000313" key="3">
    <source>
        <dbReference type="Proteomes" id="UP000256794"/>
    </source>
</evidence>
<name>A0A099F932_PARVE</name>
<comment type="caution">
    <text evidence="1">The sequence shown here is derived from an EMBL/GenBank/DDBJ whole genome shotgun (WGS) entry which is preliminary data.</text>
</comment>
<dbReference type="EMBL" id="QUMX01000052">
    <property type="protein sequence ID" value="REG30472.1"/>
    <property type="molecule type" value="Genomic_DNA"/>
</dbReference>
<dbReference type="Proteomes" id="UP000256794">
    <property type="component" value="Unassembled WGS sequence"/>
</dbReference>
<gene>
    <name evidence="2" type="ORF">ATH84_10524</name>
    <name evidence="1" type="ORF">BDD41_0943</name>
</gene>
<accession>A0A099F932</accession>
<reference evidence="3 4" key="1">
    <citation type="submission" date="2018-08" db="EMBL/GenBank/DDBJ databases">
        <title>Genomic Encyclopedia of Archaeal and Bacterial Type Strains, Phase II (KMG-II): from individual species to whole genera.</title>
        <authorList>
            <person name="Goeker M."/>
        </authorList>
    </citation>
    <scope>NUCLEOTIDE SEQUENCE [LARGE SCALE GENOMIC DNA]</scope>
    <source>
        <strain evidence="1 4">DSM 17099</strain>
        <strain evidence="2 3">DSM 582</strain>
    </source>
</reference>
<dbReference type="eggNOG" id="ENOG5033542">
    <property type="taxonomic scope" value="Bacteria"/>
</dbReference>
<dbReference type="AlphaFoldDB" id="A0A099F932"/>
<evidence type="ECO:0000313" key="2">
    <source>
        <dbReference type="EMBL" id="REG30472.1"/>
    </source>
</evidence>
<evidence type="ECO:0000313" key="1">
    <source>
        <dbReference type="EMBL" id="REF72469.1"/>
    </source>
</evidence>
<dbReference type="EMBL" id="QTUJ01000001">
    <property type="protein sequence ID" value="REF72469.1"/>
    <property type="molecule type" value="Genomic_DNA"/>
</dbReference>
<protein>
    <submittedName>
        <fullName evidence="1">Uncharacterized protein</fullName>
    </submittedName>
</protein>
<organism evidence="1 4">
    <name type="scientific">Paracoccus versutus</name>
    <name type="common">Thiobacillus versutus</name>
    <dbReference type="NCBI Taxonomy" id="34007"/>
    <lineage>
        <taxon>Bacteria</taxon>
        <taxon>Pseudomonadati</taxon>
        <taxon>Pseudomonadota</taxon>
        <taxon>Alphaproteobacteria</taxon>
        <taxon>Rhodobacterales</taxon>
        <taxon>Paracoccaceae</taxon>
        <taxon>Paracoccus</taxon>
    </lineage>
</organism>
<sequence length="62" mass="7040">MPLVPDIDEFEERAAIMEYDGGLSRSMAEDRAAQEQGFRDAAQFREALAYYLHTGRLGGWDD</sequence>
<accession>A0A3D9XZU0</accession>
<dbReference type="Proteomes" id="UP000256941">
    <property type="component" value="Unassembled WGS sequence"/>
</dbReference>
<keyword evidence="3" id="KW-1185">Reference proteome</keyword>